<reference evidence="3" key="1">
    <citation type="journal article" date="2019" name="Int. J. Syst. Evol. Microbiol.">
        <title>The Global Catalogue of Microorganisms (GCM) 10K type strain sequencing project: providing services to taxonomists for standard genome sequencing and annotation.</title>
        <authorList>
            <consortium name="The Broad Institute Genomics Platform"/>
            <consortium name="The Broad Institute Genome Sequencing Center for Infectious Disease"/>
            <person name="Wu L."/>
            <person name="Ma J."/>
        </authorList>
    </citation>
    <scope>NUCLEOTIDE SEQUENCE [LARGE SCALE GENOMIC DNA]</scope>
    <source>
        <strain evidence="3">JCM 11496</strain>
    </source>
</reference>
<proteinExistence type="predicted"/>
<evidence type="ECO:0000313" key="3">
    <source>
        <dbReference type="Proteomes" id="UP001597307"/>
    </source>
</evidence>
<dbReference type="Proteomes" id="UP001597307">
    <property type="component" value="Unassembled WGS sequence"/>
</dbReference>
<gene>
    <name evidence="2" type="ORF">ACFSFX_09470</name>
</gene>
<evidence type="ECO:0000313" key="2">
    <source>
        <dbReference type="EMBL" id="MFD1846826.1"/>
    </source>
</evidence>
<comment type="caution">
    <text evidence="2">The sequence shown here is derived from an EMBL/GenBank/DDBJ whole genome shotgun (WGS) entry which is preliminary data.</text>
</comment>
<organism evidence="2 3">
    <name type="scientific">Arthrobacter flavus</name>
    <dbReference type="NCBI Taxonomy" id="95172"/>
    <lineage>
        <taxon>Bacteria</taxon>
        <taxon>Bacillati</taxon>
        <taxon>Actinomycetota</taxon>
        <taxon>Actinomycetes</taxon>
        <taxon>Micrococcales</taxon>
        <taxon>Micrococcaceae</taxon>
        <taxon>Arthrobacter</taxon>
    </lineage>
</organism>
<feature type="coiled-coil region" evidence="1">
    <location>
        <begin position="194"/>
        <end position="277"/>
    </location>
</feature>
<dbReference type="EMBL" id="JBHUGA010000030">
    <property type="protein sequence ID" value="MFD1846826.1"/>
    <property type="molecule type" value="Genomic_DNA"/>
</dbReference>
<dbReference type="RefSeq" id="WP_343878319.1">
    <property type="nucleotide sequence ID" value="NZ_BAAAIJ010000013.1"/>
</dbReference>
<dbReference type="SUPFAM" id="SSF57997">
    <property type="entry name" value="Tropomyosin"/>
    <property type="match status" value="1"/>
</dbReference>
<dbReference type="Gene3D" id="1.20.5.340">
    <property type="match status" value="1"/>
</dbReference>
<dbReference type="InterPro" id="IPR009929">
    <property type="entry name" value="T3SS_YscO"/>
</dbReference>
<dbReference type="Pfam" id="PF07321">
    <property type="entry name" value="YscO"/>
    <property type="match status" value="1"/>
</dbReference>
<keyword evidence="1" id="KW-0175">Coiled coil</keyword>
<accession>A0ABW4Q887</accession>
<evidence type="ECO:0000256" key="1">
    <source>
        <dbReference type="SAM" id="Coils"/>
    </source>
</evidence>
<protein>
    <submittedName>
        <fullName evidence="2">YscO family type III secretion system apparatus protein</fullName>
    </submittedName>
</protein>
<sequence length="289" mass="31638">MSDRKRSEHPLTEAAAQLYALPLEEFTADRNARARSADDKLLSAQIRRLPKPSTAAWLVNMLVKYRRDAVDEALELGVALRDAQEKLDQKRMKDLGQQRQRLLNGLGKEILALAEELGHGASATVAAEVEQTFRAAMTDPDAAAAVSTGRLLRALSASGWDAVDLEGAVGGPFEPAAAPVMTRAGKNDPDEERVDSARIALEDAERTLAEADDDAGDAERRIDKFQGRRTVLSVEIEDLQHRLTELRADLGSLDQQIDDAEQEQSAAGRAVRDAQRAVDSARRRLDKLL</sequence>
<keyword evidence="3" id="KW-1185">Reference proteome</keyword>
<name>A0ABW4Q887_9MICC</name>